<name>A0A9P4PK62_9PLEO</name>
<dbReference type="Proteomes" id="UP000799764">
    <property type="component" value="Unassembled WGS sequence"/>
</dbReference>
<dbReference type="OrthoDB" id="10459089at2759"/>
<protein>
    <submittedName>
        <fullName evidence="2">Uncharacterized protein</fullName>
    </submittedName>
</protein>
<evidence type="ECO:0000313" key="2">
    <source>
        <dbReference type="EMBL" id="KAF2445681.1"/>
    </source>
</evidence>
<gene>
    <name evidence="2" type="ORF">P171DRAFT_484348</name>
</gene>
<accession>A0A9P4PK62</accession>
<reference evidence="2" key="1">
    <citation type="journal article" date="2020" name="Stud. Mycol.">
        <title>101 Dothideomycetes genomes: a test case for predicting lifestyles and emergence of pathogens.</title>
        <authorList>
            <person name="Haridas S."/>
            <person name="Albert R."/>
            <person name="Binder M."/>
            <person name="Bloem J."/>
            <person name="Labutti K."/>
            <person name="Salamov A."/>
            <person name="Andreopoulos B."/>
            <person name="Baker S."/>
            <person name="Barry K."/>
            <person name="Bills G."/>
            <person name="Bluhm B."/>
            <person name="Cannon C."/>
            <person name="Castanera R."/>
            <person name="Culley D."/>
            <person name="Daum C."/>
            <person name="Ezra D."/>
            <person name="Gonzalez J."/>
            <person name="Henrissat B."/>
            <person name="Kuo A."/>
            <person name="Liang C."/>
            <person name="Lipzen A."/>
            <person name="Lutzoni F."/>
            <person name="Magnuson J."/>
            <person name="Mondo S."/>
            <person name="Nolan M."/>
            <person name="Ohm R."/>
            <person name="Pangilinan J."/>
            <person name="Park H.-J."/>
            <person name="Ramirez L."/>
            <person name="Alfaro M."/>
            <person name="Sun H."/>
            <person name="Tritt A."/>
            <person name="Yoshinaga Y."/>
            <person name="Zwiers L.-H."/>
            <person name="Turgeon B."/>
            <person name="Goodwin S."/>
            <person name="Spatafora J."/>
            <person name="Crous P."/>
            <person name="Grigoriev I."/>
        </authorList>
    </citation>
    <scope>NUCLEOTIDE SEQUENCE</scope>
    <source>
        <strain evidence="2">CBS 690.94</strain>
    </source>
</reference>
<proteinExistence type="predicted"/>
<feature type="compositionally biased region" description="Basic and acidic residues" evidence="1">
    <location>
        <begin position="35"/>
        <end position="47"/>
    </location>
</feature>
<keyword evidence="3" id="KW-1185">Reference proteome</keyword>
<comment type="caution">
    <text evidence="2">The sequence shown here is derived from an EMBL/GenBank/DDBJ whole genome shotgun (WGS) entry which is preliminary data.</text>
</comment>
<feature type="compositionally biased region" description="Acidic residues" evidence="1">
    <location>
        <begin position="128"/>
        <end position="140"/>
    </location>
</feature>
<organism evidence="2 3">
    <name type="scientific">Karstenula rhodostoma CBS 690.94</name>
    <dbReference type="NCBI Taxonomy" id="1392251"/>
    <lineage>
        <taxon>Eukaryota</taxon>
        <taxon>Fungi</taxon>
        <taxon>Dikarya</taxon>
        <taxon>Ascomycota</taxon>
        <taxon>Pezizomycotina</taxon>
        <taxon>Dothideomycetes</taxon>
        <taxon>Pleosporomycetidae</taxon>
        <taxon>Pleosporales</taxon>
        <taxon>Massarineae</taxon>
        <taxon>Didymosphaeriaceae</taxon>
        <taxon>Karstenula</taxon>
    </lineage>
</organism>
<evidence type="ECO:0000256" key="1">
    <source>
        <dbReference type="SAM" id="MobiDB-lite"/>
    </source>
</evidence>
<dbReference type="AlphaFoldDB" id="A0A9P4PK62"/>
<dbReference type="EMBL" id="MU001499">
    <property type="protein sequence ID" value="KAF2445681.1"/>
    <property type="molecule type" value="Genomic_DNA"/>
</dbReference>
<feature type="region of interest" description="Disordered" evidence="1">
    <location>
        <begin position="128"/>
        <end position="147"/>
    </location>
</feature>
<feature type="region of interest" description="Disordered" evidence="1">
    <location>
        <begin position="31"/>
        <end position="90"/>
    </location>
</feature>
<sequence length="164" mass="16319">MGKVVVKDDAGGALGTEELLKLLEGISTPEVADGLGKDTVNRVDSAKETAGTGVGTPDGLDTVEDVPKGLTEDTGTSTEEAVDGTFGGPPEVTAGGGFGLLLDDTGGNIDAGTEAVIGALGCTLGGADEDAPGTDADEMSTELPGEPEPCGVFVMGLMYMVYHV</sequence>
<evidence type="ECO:0000313" key="3">
    <source>
        <dbReference type="Proteomes" id="UP000799764"/>
    </source>
</evidence>